<dbReference type="PANTHER" id="PTHR28535">
    <property type="entry name" value="ZINC FINGER GRF-TYPE CONTAINING 1"/>
    <property type="match status" value="1"/>
</dbReference>
<dbReference type="GeneID" id="98121677"/>
<feature type="compositionally biased region" description="Low complexity" evidence="1">
    <location>
        <begin position="298"/>
        <end position="311"/>
    </location>
</feature>
<dbReference type="RefSeq" id="XP_070855885.1">
    <property type="nucleotide sequence ID" value="XM_071004661.1"/>
</dbReference>
<dbReference type="PANTHER" id="PTHR28535:SF1">
    <property type="entry name" value="PROTEIN ZGRF1"/>
    <property type="match status" value="1"/>
</dbReference>
<comment type="caution">
    <text evidence="3">The sequence shown here is derived from an EMBL/GenBank/DDBJ whole genome shotgun (WGS) entry which is preliminary data.</text>
</comment>
<accession>A0ABR4M8Y1</accession>
<feature type="domain" description="5'-3' DNA helicase ZGRF1-like N-terminal" evidence="2">
    <location>
        <begin position="25"/>
        <end position="106"/>
    </location>
</feature>
<evidence type="ECO:0000259" key="2">
    <source>
        <dbReference type="Pfam" id="PF10382"/>
    </source>
</evidence>
<feature type="compositionally biased region" description="Low complexity" evidence="1">
    <location>
        <begin position="571"/>
        <end position="581"/>
    </location>
</feature>
<reference evidence="3 4" key="1">
    <citation type="submission" date="2020-05" db="EMBL/GenBank/DDBJ databases">
        <title>Ceratocystis lukuohia genome.</title>
        <authorList>
            <person name="Harrington T.C."/>
            <person name="Kim K."/>
            <person name="Mayers C.G."/>
        </authorList>
    </citation>
    <scope>NUCLEOTIDE SEQUENCE [LARGE SCALE GENOMIC DNA]</scope>
    <source>
        <strain evidence="3 4">C4212</strain>
    </source>
</reference>
<evidence type="ECO:0000313" key="3">
    <source>
        <dbReference type="EMBL" id="KAL2884704.1"/>
    </source>
</evidence>
<feature type="compositionally biased region" description="Polar residues" evidence="1">
    <location>
        <begin position="263"/>
        <end position="276"/>
    </location>
</feature>
<dbReference type="EMBL" id="JABSNW010000010">
    <property type="protein sequence ID" value="KAL2884704.1"/>
    <property type="molecule type" value="Genomic_DNA"/>
</dbReference>
<evidence type="ECO:0000256" key="1">
    <source>
        <dbReference type="SAM" id="MobiDB-lite"/>
    </source>
</evidence>
<feature type="region of interest" description="Disordered" evidence="1">
    <location>
        <begin position="549"/>
        <end position="586"/>
    </location>
</feature>
<sequence>MNRASQSPESPIAGPTPSRPIMAPVIEFSCLFSHDLKRKQKRWKDGRLKFHTFNKRVMVYDDRGNSVGDMHWQEHLIFQEGEEIYLDRGGVVVQVCECKGYKEQDLTELLTRRHRATAPPPESTAATPLQNRGSRRAPATSFNPPRSVPPALHDTPESSQIIHGASRPSCFQTPSRGPIGRAIIPRSPFEERRAQLVASSQPLAAAAVAPTDAPPAKRQRQNGGAQKSTYATSLFGAALNLSTAPSRSTPVRQAIPRLHSINPDAQLSSSVTSLRTSYRDTRSRNSPSESPRTPALGTNLPLSQTSTSLSSGTIYIDDNSNDSRDGENILERSSAPITARECPRSQNQAPNRLTSKTPSIEVLEDQLQKISGEKSQKTYQINATTATQKRTRDASPKIRTPQLNKTAKETFASSPELSRDQTFKKHGTSEPKMGNATQQLSQPRVELQLQPRKKRKRLMISAPLPMAMSPLQSPASMILPANEELLVCEQEDMGAQVQCKGKGRDFVQKKDGLAIRRDTTPLMCPGTLDLVPTRDDDICIAHSILSNQAQSNISQSPPKSPPQAREILRQPSPLSSPSSTPFMNTPYKTCLHPLTNAIVLPPHNTSSTSSESTTAPLIASFTFITANSALT</sequence>
<feature type="compositionally biased region" description="Basic and acidic residues" evidence="1">
    <location>
        <begin position="321"/>
        <end position="330"/>
    </location>
</feature>
<keyword evidence="4" id="KW-1185">Reference proteome</keyword>
<feature type="compositionally biased region" description="Low complexity" evidence="1">
    <location>
        <begin position="205"/>
        <end position="216"/>
    </location>
</feature>
<feature type="compositionally biased region" description="Polar residues" evidence="1">
    <location>
        <begin position="377"/>
        <end position="388"/>
    </location>
</feature>
<evidence type="ECO:0000313" key="4">
    <source>
        <dbReference type="Proteomes" id="UP001610728"/>
    </source>
</evidence>
<feature type="region of interest" description="Disordered" evidence="1">
    <location>
        <begin position="373"/>
        <end position="443"/>
    </location>
</feature>
<feature type="region of interest" description="Disordered" evidence="1">
    <location>
        <begin position="205"/>
        <end position="228"/>
    </location>
</feature>
<feature type="compositionally biased region" description="Basic and acidic residues" evidence="1">
    <location>
        <begin position="417"/>
        <end position="429"/>
    </location>
</feature>
<feature type="compositionally biased region" description="Polar residues" evidence="1">
    <location>
        <begin position="401"/>
        <end position="416"/>
    </location>
</feature>
<proteinExistence type="predicted"/>
<dbReference type="Proteomes" id="UP001610728">
    <property type="component" value="Unassembled WGS sequence"/>
</dbReference>
<gene>
    <name evidence="3" type="ORF">HOO65_100108</name>
</gene>
<feature type="compositionally biased region" description="Polar residues" evidence="1">
    <location>
        <begin position="344"/>
        <end position="355"/>
    </location>
</feature>
<name>A0ABR4M8Y1_9PEZI</name>
<feature type="region of interest" description="Disordered" evidence="1">
    <location>
        <begin position="257"/>
        <end position="355"/>
    </location>
</feature>
<dbReference type="Pfam" id="PF10382">
    <property type="entry name" value="ZGRF1-like_N"/>
    <property type="match status" value="1"/>
</dbReference>
<protein>
    <recommendedName>
        <fullName evidence="2">5'-3' DNA helicase ZGRF1-like N-terminal domain-containing protein</fullName>
    </recommendedName>
</protein>
<organism evidence="3 4">
    <name type="scientific">Ceratocystis lukuohia</name>
    <dbReference type="NCBI Taxonomy" id="2019550"/>
    <lineage>
        <taxon>Eukaryota</taxon>
        <taxon>Fungi</taxon>
        <taxon>Dikarya</taxon>
        <taxon>Ascomycota</taxon>
        <taxon>Pezizomycotina</taxon>
        <taxon>Sordariomycetes</taxon>
        <taxon>Hypocreomycetidae</taxon>
        <taxon>Microascales</taxon>
        <taxon>Ceratocystidaceae</taxon>
        <taxon>Ceratocystis</taxon>
    </lineage>
</organism>
<dbReference type="InterPro" id="IPR052800">
    <property type="entry name" value="DNA_Repair_Helicase_ZGRF1"/>
</dbReference>
<feature type="region of interest" description="Disordered" evidence="1">
    <location>
        <begin position="113"/>
        <end position="182"/>
    </location>
</feature>
<dbReference type="InterPro" id="IPR018838">
    <property type="entry name" value="ZGRF1-like_N"/>
</dbReference>